<evidence type="ECO:0000256" key="1">
    <source>
        <dbReference type="SAM" id="MobiDB-lite"/>
    </source>
</evidence>
<gene>
    <name evidence="2" type="ORF">H4R34_003205</name>
</gene>
<dbReference type="EMBL" id="JANBQB010000278">
    <property type="protein sequence ID" value="KAJ1978415.1"/>
    <property type="molecule type" value="Genomic_DNA"/>
</dbReference>
<feature type="compositionally biased region" description="Polar residues" evidence="1">
    <location>
        <begin position="70"/>
        <end position="79"/>
    </location>
</feature>
<dbReference type="Proteomes" id="UP001151582">
    <property type="component" value="Unassembled WGS sequence"/>
</dbReference>
<comment type="caution">
    <text evidence="2">The sequence shown here is derived from an EMBL/GenBank/DDBJ whole genome shotgun (WGS) entry which is preliminary data.</text>
</comment>
<keyword evidence="3" id="KW-1185">Reference proteome</keyword>
<protein>
    <submittedName>
        <fullName evidence="2">Uncharacterized protein</fullName>
    </submittedName>
</protein>
<sequence>MNPPHAATKEVIDRSMLTPPGSRPVFRPASRPRSNGHPYSQPTSGHSPPLAMMPIVINTTSGGPPAAPVRSTTDQNTISAKDRDRLPITPRANPFQKTLSPPIAQVNPEPPTPAQSSAPLPSVEVVVETPPSPSFQSTADPQRKPKMYERVVDLALSPNAATGPRKLRPPPLSEHPNTT</sequence>
<organism evidence="2 3">
    <name type="scientific">Dimargaris verticillata</name>
    <dbReference type="NCBI Taxonomy" id="2761393"/>
    <lineage>
        <taxon>Eukaryota</taxon>
        <taxon>Fungi</taxon>
        <taxon>Fungi incertae sedis</taxon>
        <taxon>Zoopagomycota</taxon>
        <taxon>Kickxellomycotina</taxon>
        <taxon>Dimargaritomycetes</taxon>
        <taxon>Dimargaritales</taxon>
        <taxon>Dimargaritaceae</taxon>
        <taxon>Dimargaris</taxon>
    </lineage>
</organism>
<reference evidence="2" key="1">
    <citation type="submission" date="2022-07" db="EMBL/GenBank/DDBJ databases">
        <title>Phylogenomic reconstructions and comparative analyses of Kickxellomycotina fungi.</title>
        <authorList>
            <person name="Reynolds N.K."/>
            <person name="Stajich J.E."/>
            <person name="Barry K."/>
            <person name="Grigoriev I.V."/>
            <person name="Crous P."/>
            <person name="Smith M.E."/>
        </authorList>
    </citation>
    <scope>NUCLEOTIDE SEQUENCE</scope>
    <source>
        <strain evidence="2">RSA 567</strain>
    </source>
</reference>
<name>A0A9W8ECV1_9FUNG</name>
<dbReference type="AlphaFoldDB" id="A0A9W8ECV1"/>
<feature type="compositionally biased region" description="Polar residues" evidence="1">
    <location>
        <begin position="37"/>
        <end position="46"/>
    </location>
</feature>
<evidence type="ECO:0000313" key="2">
    <source>
        <dbReference type="EMBL" id="KAJ1978415.1"/>
    </source>
</evidence>
<proteinExistence type="predicted"/>
<feature type="compositionally biased region" description="Basic and acidic residues" evidence="1">
    <location>
        <begin position="141"/>
        <end position="152"/>
    </location>
</feature>
<evidence type="ECO:0000313" key="3">
    <source>
        <dbReference type="Proteomes" id="UP001151582"/>
    </source>
</evidence>
<feature type="region of interest" description="Disordered" evidence="1">
    <location>
        <begin position="1"/>
        <end position="179"/>
    </location>
</feature>
<accession>A0A9W8ECV1</accession>
<feature type="non-terminal residue" evidence="2">
    <location>
        <position position="179"/>
    </location>
</feature>